<reference evidence="1 2" key="1">
    <citation type="journal article" date="2022" name="Nat. Ecol. Evol.">
        <title>A masculinizing supergene underlies an exaggerated male reproductive morph in a spider.</title>
        <authorList>
            <person name="Hendrickx F."/>
            <person name="De Corte Z."/>
            <person name="Sonet G."/>
            <person name="Van Belleghem S.M."/>
            <person name="Kostlbacher S."/>
            <person name="Vangestel C."/>
        </authorList>
    </citation>
    <scope>NUCLEOTIDE SEQUENCE [LARGE SCALE GENOMIC DNA]</scope>
    <source>
        <strain evidence="1">W744_W776</strain>
    </source>
</reference>
<evidence type="ECO:0000313" key="2">
    <source>
        <dbReference type="Proteomes" id="UP000827092"/>
    </source>
</evidence>
<dbReference type="Proteomes" id="UP000827092">
    <property type="component" value="Unassembled WGS sequence"/>
</dbReference>
<evidence type="ECO:0000313" key="1">
    <source>
        <dbReference type="EMBL" id="KAG8201531.1"/>
    </source>
</evidence>
<organism evidence="1 2">
    <name type="scientific">Oedothorax gibbosus</name>
    <dbReference type="NCBI Taxonomy" id="931172"/>
    <lineage>
        <taxon>Eukaryota</taxon>
        <taxon>Metazoa</taxon>
        <taxon>Ecdysozoa</taxon>
        <taxon>Arthropoda</taxon>
        <taxon>Chelicerata</taxon>
        <taxon>Arachnida</taxon>
        <taxon>Araneae</taxon>
        <taxon>Araneomorphae</taxon>
        <taxon>Entelegynae</taxon>
        <taxon>Araneoidea</taxon>
        <taxon>Linyphiidae</taxon>
        <taxon>Erigoninae</taxon>
        <taxon>Oedothorax</taxon>
    </lineage>
</organism>
<gene>
    <name evidence="1" type="ORF">JTE90_011206</name>
</gene>
<dbReference type="EMBL" id="JAFNEN010000004">
    <property type="protein sequence ID" value="KAG8201531.1"/>
    <property type="molecule type" value="Genomic_DNA"/>
</dbReference>
<accession>A0AAV6VZJ7</accession>
<comment type="caution">
    <text evidence="1">The sequence shown here is derived from an EMBL/GenBank/DDBJ whole genome shotgun (WGS) entry which is preliminary data.</text>
</comment>
<sequence>MLRHSSQPVSKCDIEFFEVESSTDHDVIGHKSKAGLYQTIKRRKKNILLWKSSAAVTATVIDVAETRGKVAIWRVASGQRLTPEPSTWATVQIPHVPFSDESVCLTCVASYLCGSSLCPTGGHLSFGTRGLLI</sequence>
<name>A0AAV6VZJ7_9ARAC</name>
<keyword evidence="2" id="KW-1185">Reference proteome</keyword>
<protein>
    <submittedName>
        <fullName evidence="1">Uncharacterized protein</fullName>
    </submittedName>
</protein>
<proteinExistence type="predicted"/>
<dbReference type="AlphaFoldDB" id="A0AAV6VZJ7"/>